<proteinExistence type="predicted"/>
<reference evidence="1" key="1">
    <citation type="journal article" date="2021" name="Front. Microbiol.">
        <title>Comprehensive Comparative Genomics and Phenotyping of Methylobacterium Species.</title>
        <authorList>
            <person name="Alessa O."/>
            <person name="Ogura Y."/>
            <person name="Fujitani Y."/>
            <person name="Takami H."/>
            <person name="Hayashi T."/>
            <person name="Sahin N."/>
            <person name="Tani A."/>
        </authorList>
    </citation>
    <scope>NUCLEOTIDE SEQUENCE</scope>
    <source>
        <strain evidence="1">DSM 23674</strain>
    </source>
</reference>
<dbReference type="Proteomes" id="UP001055101">
    <property type="component" value="Unassembled WGS sequence"/>
</dbReference>
<name>A0ABQ4TI64_9HYPH</name>
<evidence type="ECO:0000313" key="1">
    <source>
        <dbReference type="EMBL" id="GJE54288.1"/>
    </source>
</evidence>
<sequence>MLHCRAYPGHRQGHLALQTAKDPIMTLRPLLVALALSTGIASANAAEIKSASGGSVDLGTLSGVAYYTAEPKGFRVVVTLAPRAAAPAVRFETVLAADQSVTLSTPRGLGAETRSVEISRIGDRIVVSPLRAAGITQEAAALN</sequence>
<comment type="caution">
    <text evidence="1">The sequence shown here is derived from an EMBL/GenBank/DDBJ whole genome shotgun (WGS) entry which is preliminary data.</text>
</comment>
<organism evidence="1 2">
    <name type="scientific">Methylobacterium thuringiense</name>
    <dbReference type="NCBI Taxonomy" id="1003091"/>
    <lineage>
        <taxon>Bacteria</taxon>
        <taxon>Pseudomonadati</taxon>
        <taxon>Pseudomonadota</taxon>
        <taxon>Alphaproteobacteria</taxon>
        <taxon>Hyphomicrobiales</taxon>
        <taxon>Methylobacteriaceae</taxon>
        <taxon>Methylobacterium</taxon>
    </lineage>
</organism>
<reference evidence="1" key="2">
    <citation type="submission" date="2021-08" db="EMBL/GenBank/DDBJ databases">
        <authorList>
            <person name="Tani A."/>
            <person name="Ola A."/>
            <person name="Ogura Y."/>
            <person name="Katsura K."/>
            <person name="Hayashi T."/>
        </authorList>
    </citation>
    <scope>NUCLEOTIDE SEQUENCE</scope>
    <source>
        <strain evidence="1">DSM 23674</strain>
    </source>
</reference>
<accession>A0ABQ4TI64</accession>
<evidence type="ECO:0000313" key="2">
    <source>
        <dbReference type="Proteomes" id="UP001055101"/>
    </source>
</evidence>
<keyword evidence="2" id="KW-1185">Reference proteome</keyword>
<dbReference type="EMBL" id="BPRA01000003">
    <property type="protein sequence ID" value="GJE54288.1"/>
    <property type="molecule type" value="Genomic_DNA"/>
</dbReference>
<protein>
    <submittedName>
        <fullName evidence="1">Uncharacterized protein</fullName>
    </submittedName>
</protein>
<gene>
    <name evidence="1" type="ORF">EKPJFOCH_0762</name>
</gene>